<dbReference type="GO" id="GO:0008677">
    <property type="term" value="F:2-dehydropantoate 2-reductase activity"/>
    <property type="evidence" value="ECO:0007669"/>
    <property type="project" value="UniProtKB-EC"/>
</dbReference>
<dbReference type="InterPro" id="IPR013328">
    <property type="entry name" value="6PGD_dom2"/>
</dbReference>
<keyword evidence="6 11" id="KW-0566">Pantothenate biosynthesis</keyword>
<accession>C0CQS5</accession>
<evidence type="ECO:0000256" key="6">
    <source>
        <dbReference type="ARBA" id="ARBA00022655"/>
    </source>
</evidence>
<dbReference type="RefSeq" id="WP_005951265.1">
    <property type="nucleotide sequence ID" value="NZ_CP136423.1"/>
</dbReference>
<keyword evidence="15" id="KW-1185">Reference proteome</keyword>
<evidence type="ECO:0000313" key="14">
    <source>
        <dbReference type="EMBL" id="EEG47862.1"/>
    </source>
</evidence>
<evidence type="ECO:0000256" key="8">
    <source>
        <dbReference type="ARBA" id="ARBA00023002"/>
    </source>
</evidence>
<comment type="function">
    <text evidence="1 11">Catalyzes the NADPH-dependent reduction of ketopantoate into pantoic acid.</text>
</comment>
<dbReference type="AlphaFoldDB" id="C0CQS5"/>
<dbReference type="Pfam" id="PF08546">
    <property type="entry name" value="ApbA_C"/>
    <property type="match status" value="1"/>
</dbReference>
<evidence type="ECO:0000256" key="7">
    <source>
        <dbReference type="ARBA" id="ARBA00022857"/>
    </source>
</evidence>
<evidence type="ECO:0000256" key="11">
    <source>
        <dbReference type="RuleBase" id="RU362068"/>
    </source>
</evidence>
<dbReference type="PANTHER" id="PTHR43765:SF2">
    <property type="entry name" value="2-DEHYDROPANTOATE 2-REDUCTASE"/>
    <property type="match status" value="1"/>
</dbReference>
<dbReference type="InterPro" id="IPR013752">
    <property type="entry name" value="KPA_reductase"/>
</dbReference>
<dbReference type="eggNOG" id="COG1893">
    <property type="taxonomic scope" value="Bacteria"/>
</dbReference>
<dbReference type="Pfam" id="PF02558">
    <property type="entry name" value="ApbA"/>
    <property type="match status" value="1"/>
</dbReference>
<sequence length="306" mass="33207">MKITIVGAGSIGTLFGSILFQAGQDVTLVEKRHEIVEAIRKNGLKIIRGADEKVLKIKITENIEEAANPDLIMFTVKSYDNVTAARDCLKIIGPNTTILTLQNGVGNYETIASIVGEERTVVGTTTFGSTQYAPGCTRGSETGSISIGEFAGGISERISTLARQLREGGFEVFEVDNVNKLIWTKLAVNVGINAIGTLCNFENLYTSKIEEAGLLQKQAVEEVAAVAKAKGLDLDYDHLYQHVVDVSESTAKNKCSMLQDVENKNLTEVLTINGAIMEEGKKLGISTPINFVLTNLVKAKETYHHR</sequence>
<feature type="domain" description="Ketopantoate reductase C-terminal" evidence="13">
    <location>
        <begin position="177"/>
        <end position="301"/>
    </location>
</feature>
<evidence type="ECO:0000259" key="12">
    <source>
        <dbReference type="Pfam" id="PF02558"/>
    </source>
</evidence>
<dbReference type="GO" id="GO:0015940">
    <property type="term" value="P:pantothenate biosynthetic process"/>
    <property type="evidence" value="ECO:0007669"/>
    <property type="project" value="UniProtKB-UniPathway"/>
</dbReference>
<proteinExistence type="inferred from homology"/>
<evidence type="ECO:0000256" key="10">
    <source>
        <dbReference type="ARBA" id="ARBA00048793"/>
    </source>
</evidence>
<evidence type="ECO:0000256" key="2">
    <source>
        <dbReference type="ARBA" id="ARBA00004994"/>
    </source>
</evidence>
<dbReference type="EC" id="1.1.1.169" evidence="4 11"/>
<evidence type="ECO:0000256" key="1">
    <source>
        <dbReference type="ARBA" id="ARBA00002919"/>
    </source>
</evidence>
<evidence type="ECO:0000256" key="5">
    <source>
        <dbReference type="ARBA" id="ARBA00019465"/>
    </source>
</evidence>
<evidence type="ECO:0000259" key="13">
    <source>
        <dbReference type="Pfam" id="PF08546"/>
    </source>
</evidence>
<dbReference type="Gene3D" id="3.40.50.720">
    <property type="entry name" value="NAD(P)-binding Rossmann-like Domain"/>
    <property type="match status" value="1"/>
</dbReference>
<dbReference type="UniPathway" id="UPA00028">
    <property type="reaction ID" value="UER00004"/>
</dbReference>
<organism evidence="14 15">
    <name type="scientific">Blautia hydrogenotrophica (strain DSM 10507 / JCM 14656 / S5a33)</name>
    <name type="common">Ruminococcus hydrogenotrophicus</name>
    <dbReference type="NCBI Taxonomy" id="476272"/>
    <lineage>
        <taxon>Bacteria</taxon>
        <taxon>Bacillati</taxon>
        <taxon>Bacillota</taxon>
        <taxon>Clostridia</taxon>
        <taxon>Lachnospirales</taxon>
        <taxon>Lachnospiraceae</taxon>
        <taxon>Blautia</taxon>
    </lineage>
</organism>
<reference evidence="14 15" key="2">
    <citation type="submission" date="2009-02" db="EMBL/GenBank/DDBJ databases">
        <title>Draft genome sequence of Blautia hydrogenotrophica DSM 10507 (Ruminococcus hydrogenotrophicus DSM 10507).</title>
        <authorList>
            <person name="Sudarsanam P."/>
            <person name="Ley R."/>
            <person name="Guruge J."/>
            <person name="Turnbaugh P.J."/>
            <person name="Mahowald M."/>
            <person name="Liep D."/>
            <person name="Gordon J."/>
        </authorList>
    </citation>
    <scope>NUCLEOTIDE SEQUENCE [LARGE SCALE GENOMIC DNA]</scope>
    <source>
        <strain evidence="15">DSM 10507 / JCM 14656 / S5a33</strain>
    </source>
</reference>
<dbReference type="InterPro" id="IPR013332">
    <property type="entry name" value="KPR_N"/>
</dbReference>
<dbReference type="HOGENOM" id="CLU_031468_0_0_9"/>
<comment type="catalytic activity">
    <reaction evidence="10 11">
        <text>(R)-pantoate + NADP(+) = 2-dehydropantoate + NADPH + H(+)</text>
        <dbReference type="Rhea" id="RHEA:16233"/>
        <dbReference type="ChEBI" id="CHEBI:11561"/>
        <dbReference type="ChEBI" id="CHEBI:15378"/>
        <dbReference type="ChEBI" id="CHEBI:15980"/>
        <dbReference type="ChEBI" id="CHEBI:57783"/>
        <dbReference type="ChEBI" id="CHEBI:58349"/>
        <dbReference type="EC" id="1.1.1.169"/>
    </reaction>
</comment>
<dbReference type="InterPro" id="IPR036291">
    <property type="entry name" value="NAD(P)-bd_dom_sf"/>
</dbReference>
<dbReference type="GO" id="GO:0005737">
    <property type="term" value="C:cytoplasm"/>
    <property type="evidence" value="ECO:0007669"/>
    <property type="project" value="TreeGrafter"/>
</dbReference>
<evidence type="ECO:0000256" key="3">
    <source>
        <dbReference type="ARBA" id="ARBA00007870"/>
    </source>
</evidence>
<keyword evidence="8 11" id="KW-0560">Oxidoreductase</keyword>
<comment type="similarity">
    <text evidence="3 11">Belongs to the ketopantoate reductase family.</text>
</comment>
<dbReference type="PATRIC" id="fig|476272.21.peg.1363"/>
<dbReference type="GeneID" id="86822920"/>
<keyword evidence="7 11" id="KW-0521">NADP</keyword>
<evidence type="ECO:0000256" key="4">
    <source>
        <dbReference type="ARBA" id="ARBA00013014"/>
    </source>
</evidence>
<gene>
    <name evidence="14" type="ORF">RUMHYD_03238</name>
</gene>
<feature type="domain" description="Ketopantoate reductase N-terminal" evidence="12">
    <location>
        <begin position="3"/>
        <end position="151"/>
    </location>
</feature>
<dbReference type="InterPro" id="IPR003710">
    <property type="entry name" value="ApbA"/>
</dbReference>
<dbReference type="Gene3D" id="1.10.1040.10">
    <property type="entry name" value="N-(1-d-carboxylethyl)-l-norvaline Dehydrogenase, domain 2"/>
    <property type="match status" value="1"/>
</dbReference>
<protein>
    <recommendedName>
        <fullName evidence="5 11">2-dehydropantoate 2-reductase</fullName>
        <ecNumber evidence="4 11">1.1.1.169</ecNumber>
    </recommendedName>
    <alternativeName>
        <fullName evidence="9 11">Ketopantoate reductase</fullName>
    </alternativeName>
</protein>
<dbReference type="EMBL" id="ACBZ01000173">
    <property type="protein sequence ID" value="EEG47862.1"/>
    <property type="molecule type" value="Genomic_DNA"/>
</dbReference>
<name>C0CQS5_BLAHS</name>
<dbReference type="SUPFAM" id="SSF48179">
    <property type="entry name" value="6-phosphogluconate dehydrogenase C-terminal domain-like"/>
    <property type="match status" value="1"/>
</dbReference>
<dbReference type="SUPFAM" id="SSF51735">
    <property type="entry name" value="NAD(P)-binding Rossmann-fold domains"/>
    <property type="match status" value="1"/>
</dbReference>
<evidence type="ECO:0000256" key="9">
    <source>
        <dbReference type="ARBA" id="ARBA00032024"/>
    </source>
</evidence>
<dbReference type="GO" id="GO:0050661">
    <property type="term" value="F:NADP binding"/>
    <property type="evidence" value="ECO:0007669"/>
    <property type="project" value="TreeGrafter"/>
</dbReference>
<dbReference type="Proteomes" id="UP000003100">
    <property type="component" value="Unassembled WGS sequence"/>
</dbReference>
<evidence type="ECO:0000313" key="15">
    <source>
        <dbReference type="Proteomes" id="UP000003100"/>
    </source>
</evidence>
<comment type="pathway">
    <text evidence="2 11">Cofactor biosynthesis; (R)-pantothenate biosynthesis; (R)-pantoate from 3-methyl-2-oxobutanoate: step 2/2.</text>
</comment>
<reference evidence="14 15" key="1">
    <citation type="submission" date="2009-01" db="EMBL/GenBank/DDBJ databases">
        <authorList>
            <person name="Fulton L."/>
            <person name="Clifton S."/>
            <person name="Fulton B."/>
            <person name="Xu J."/>
            <person name="Minx P."/>
            <person name="Pepin K.H."/>
            <person name="Johnson M."/>
            <person name="Bhonagiri V."/>
            <person name="Nash W.E."/>
            <person name="Mardis E.R."/>
            <person name="Wilson R.K."/>
        </authorList>
    </citation>
    <scope>NUCLEOTIDE SEQUENCE [LARGE SCALE GENOMIC DNA]</scope>
    <source>
        <strain evidence="15">DSM 10507 / JCM 14656 / S5a33</strain>
    </source>
</reference>
<dbReference type="InterPro" id="IPR008927">
    <property type="entry name" value="6-PGluconate_DH-like_C_sf"/>
</dbReference>
<dbReference type="PANTHER" id="PTHR43765">
    <property type="entry name" value="2-DEHYDROPANTOATE 2-REDUCTASE-RELATED"/>
    <property type="match status" value="1"/>
</dbReference>
<dbReference type="InterPro" id="IPR050838">
    <property type="entry name" value="Ketopantoate_reductase"/>
</dbReference>
<dbReference type="NCBIfam" id="TIGR00745">
    <property type="entry name" value="apbA_panE"/>
    <property type="match status" value="1"/>
</dbReference>